<keyword evidence="16" id="KW-1185">Reference proteome</keyword>
<dbReference type="PANTHER" id="PTHR11767">
    <property type="entry name" value="INWARD RECTIFIER POTASSIUM CHANNEL"/>
    <property type="match status" value="1"/>
</dbReference>
<protein>
    <submittedName>
        <fullName evidence="15">Inward rectifier potassium channel 4</fullName>
    </submittedName>
</protein>
<dbReference type="AlphaFoldDB" id="A0A194RJG2"/>
<feature type="domain" description="Inward rectifier potassium channel C-terminal" evidence="14">
    <location>
        <begin position="198"/>
        <end position="367"/>
    </location>
</feature>
<evidence type="ECO:0000256" key="12">
    <source>
        <dbReference type="SAM" id="Phobius"/>
    </source>
</evidence>
<dbReference type="KEGG" id="pmac:106707941"/>
<evidence type="ECO:0000256" key="3">
    <source>
        <dbReference type="ARBA" id="ARBA00022538"/>
    </source>
</evidence>
<dbReference type="GO" id="GO:0034702">
    <property type="term" value="C:monoatomic ion channel complex"/>
    <property type="evidence" value="ECO:0007669"/>
    <property type="project" value="UniProtKB-KW"/>
</dbReference>
<evidence type="ECO:0000256" key="2">
    <source>
        <dbReference type="ARBA" id="ARBA00022448"/>
    </source>
</evidence>
<dbReference type="STRING" id="76193.A0A194RJG2"/>
<evidence type="ECO:0000256" key="10">
    <source>
        <dbReference type="ARBA" id="ARBA00023303"/>
    </source>
</evidence>
<dbReference type="InterPro" id="IPR041647">
    <property type="entry name" value="IRK_C"/>
</dbReference>
<accession>A0A194RJG2</accession>
<keyword evidence="2 11" id="KW-0813">Transport</keyword>
<organism evidence="15 16">
    <name type="scientific">Papilio machaon</name>
    <name type="common">Old World swallowtail butterfly</name>
    <dbReference type="NCBI Taxonomy" id="76193"/>
    <lineage>
        <taxon>Eukaryota</taxon>
        <taxon>Metazoa</taxon>
        <taxon>Ecdysozoa</taxon>
        <taxon>Arthropoda</taxon>
        <taxon>Hexapoda</taxon>
        <taxon>Insecta</taxon>
        <taxon>Pterygota</taxon>
        <taxon>Neoptera</taxon>
        <taxon>Endopterygota</taxon>
        <taxon>Lepidoptera</taxon>
        <taxon>Glossata</taxon>
        <taxon>Ditrysia</taxon>
        <taxon>Papilionoidea</taxon>
        <taxon>Papilionidae</taxon>
        <taxon>Papilioninae</taxon>
        <taxon>Papilio</taxon>
    </lineage>
</organism>
<name>A0A194RJG2_PAPMA</name>
<evidence type="ECO:0000313" key="15">
    <source>
        <dbReference type="EMBL" id="KPJ17692.1"/>
    </source>
</evidence>
<keyword evidence="7 12" id="KW-1133">Transmembrane helix</keyword>
<dbReference type="GO" id="GO:1990573">
    <property type="term" value="P:potassium ion import across plasma membrane"/>
    <property type="evidence" value="ECO:0007669"/>
    <property type="project" value="TreeGrafter"/>
</dbReference>
<dbReference type="InterPro" id="IPR014756">
    <property type="entry name" value="Ig_E-set"/>
</dbReference>
<reference evidence="15 16" key="1">
    <citation type="journal article" date="2015" name="Nat. Commun.">
        <title>Outbred genome sequencing and CRISPR/Cas9 gene editing in butterflies.</title>
        <authorList>
            <person name="Li X."/>
            <person name="Fan D."/>
            <person name="Zhang W."/>
            <person name="Liu G."/>
            <person name="Zhang L."/>
            <person name="Zhao L."/>
            <person name="Fang X."/>
            <person name="Chen L."/>
            <person name="Dong Y."/>
            <person name="Chen Y."/>
            <person name="Ding Y."/>
            <person name="Zhao R."/>
            <person name="Feng M."/>
            <person name="Zhu Y."/>
            <person name="Feng Y."/>
            <person name="Jiang X."/>
            <person name="Zhu D."/>
            <person name="Xiang H."/>
            <person name="Feng X."/>
            <person name="Li S."/>
            <person name="Wang J."/>
            <person name="Zhang G."/>
            <person name="Kronforst M.R."/>
            <person name="Wang W."/>
        </authorList>
    </citation>
    <scope>NUCLEOTIDE SEQUENCE [LARGE SCALE GENOMIC DNA]</scope>
    <source>
        <strain evidence="15">Ya'a_city_454_Pm</strain>
        <tissue evidence="15">Whole body</tissue>
    </source>
</reference>
<dbReference type="InterPro" id="IPR040445">
    <property type="entry name" value="Kir_TM"/>
</dbReference>
<dbReference type="GO" id="GO:0005242">
    <property type="term" value="F:inward rectifier potassium channel activity"/>
    <property type="evidence" value="ECO:0007669"/>
    <property type="project" value="InterPro"/>
</dbReference>
<dbReference type="SUPFAM" id="SSF81296">
    <property type="entry name" value="E set domains"/>
    <property type="match status" value="1"/>
</dbReference>
<evidence type="ECO:0000256" key="11">
    <source>
        <dbReference type="RuleBase" id="RU003822"/>
    </source>
</evidence>
<dbReference type="InterPro" id="IPR016449">
    <property type="entry name" value="K_chnl_inward-rec_Kir"/>
</dbReference>
<dbReference type="InterPro" id="IPR013518">
    <property type="entry name" value="K_chnl_inward-rec_Kir_cyto"/>
</dbReference>
<proteinExistence type="inferred from homology"/>
<dbReference type="Pfam" id="PF17655">
    <property type="entry name" value="IRK_C"/>
    <property type="match status" value="1"/>
</dbReference>
<evidence type="ECO:0000256" key="5">
    <source>
        <dbReference type="ARBA" id="ARBA00022882"/>
    </source>
</evidence>
<dbReference type="OrthoDB" id="273257at2759"/>
<dbReference type="InParanoid" id="A0A194RJG2"/>
<evidence type="ECO:0000256" key="4">
    <source>
        <dbReference type="ARBA" id="ARBA00022692"/>
    </source>
</evidence>
<dbReference type="PRINTS" id="PR01320">
    <property type="entry name" value="KIRCHANNEL"/>
</dbReference>
<keyword evidence="4 11" id="KW-0812">Transmembrane</keyword>
<keyword evidence="3 11" id="KW-0633">Potassium transport</keyword>
<dbReference type="Gene3D" id="1.10.287.70">
    <property type="match status" value="1"/>
</dbReference>
<evidence type="ECO:0000259" key="13">
    <source>
        <dbReference type="Pfam" id="PF01007"/>
    </source>
</evidence>
<comment type="subcellular location">
    <subcellularLocation>
        <location evidence="1 11">Membrane</location>
        <topology evidence="1 11">Multi-pass membrane protein</topology>
    </subcellularLocation>
</comment>
<evidence type="ECO:0000259" key="14">
    <source>
        <dbReference type="Pfam" id="PF17655"/>
    </source>
</evidence>
<keyword evidence="9 12" id="KW-0472">Membrane</keyword>
<comment type="similarity">
    <text evidence="11">Belongs to the inward rectifier-type potassium channel (TC 1.A.2.1) family.</text>
</comment>
<keyword evidence="8 11" id="KW-0406">Ion transport</keyword>
<dbReference type="EMBL" id="KQ460118">
    <property type="protein sequence ID" value="KPJ17692.1"/>
    <property type="molecule type" value="Genomic_DNA"/>
</dbReference>
<keyword evidence="10 11" id="KW-0407">Ion channel</keyword>
<sequence length="383" mass="43701">MHKFEHGDNSSLNNTNDVKEIATLVPGVYRPISRTFSYCPKNLRHERAVLKTGEINVYRKQDSNFFSNCFLILVEARWRWTLFSFFLAFTTNWLLFGGIYWCISYAHGDFLEANLPQNVNSTEFTPCIENIYGFTSTFLFSVEIHTTVAYGRRAITLECPQTITAMCLQCIVSSAFQSVMIGILFAKLTRPLARTRTILFSKYSVITLRDGQLCLIFRVGDIRKSRILNIKPTAYLLKWDTDCDNLLNAEQIELKVETVECESVFFLWPVHVVHIIDEHSPFYNMSAADLLCCKIEILAVFEGIIESTGQSIQARASFTETDILWGHNFVPMVSYNDDKCKYNVDFSQLSVVEQVETPLCSANEYNSVVTAISSTFTFDSKSS</sequence>
<feature type="transmembrane region" description="Helical" evidence="12">
    <location>
        <begin position="80"/>
        <end position="101"/>
    </location>
</feature>
<evidence type="ECO:0000256" key="6">
    <source>
        <dbReference type="ARBA" id="ARBA00022958"/>
    </source>
</evidence>
<evidence type="ECO:0000313" key="16">
    <source>
        <dbReference type="Proteomes" id="UP000053240"/>
    </source>
</evidence>
<gene>
    <name evidence="15" type="ORF">RR48_07176</name>
</gene>
<keyword evidence="6 11" id="KW-0630">Potassium</keyword>
<dbReference type="Proteomes" id="UP000053240">
    <property type="component" value="Unassembled WGS sequence"/>
</dbReference>
<dbReference type="GO" id="GO:0005886">
    <property type="term" value="C:plasma membrane"/>
    <property type="evidence" value="ECO:0007669"/>
    <property type="project" value="TreeGrafter"/>
</dbReference>
<evidence type="ECO:0000256" key="8">
    <source>
        <dbReference type="ARBA" id="ARBA00023065"/>
    </source>
</evidence>
<dbReference type="PANTHER" id="PTHR11767:SF113">
    <property type="entry name" value="INWARDLY RECTIFYING POTASSIUM CHANNEL 2, ISOFORM D"/>
    <property type="match status" value="1"/>
</dbReference>
<evidence type="ECO:0000256" key="7">
    <source>
        <dbReference type="ARBA" id="ARBA00022989"/>
    </source>
</evidence>
<evidence type="ECO:0000256" key="1">
    <source>
        <dbReference type="ARBA" id="ARBA00004141"/>
    </source>
</evidence>
<dbReference type="Pfam" id="PF01007">
    <property type="entry name" value="IRK"/>
    <property type="match status" value="1"/>
</dbReference>
<keyword evidence="5 11" id="KW-0851">Voltage-gated channel</keyword>
<feature type="domain" description="Potassium channel inwardly rectifying transmembrane" evidence="13">
    <location>
        <begin position="51"/>
        <end position="191"/>
    </location>
</feature>
<dbReference type="Gene3D" id="2.60.40.1400">
    <property type="entry name" value="G protein-activated inward rectifier potassium channel 1"/>
    <property type="match status" value="1"/>
</dbReference>
<evidence type="ECO:0000256" key="9">
    <source>
        <dbReference type="ARBA" id="ARBA00023136"/>
    </source>
</evidence>
<dbReference type="SUPFAM" id="SSF81324">
    <property type="entry name" value="Voltage-gated potassium channels"/>
    <property type="match status" value="1"/>
</dbReference>
<dbReference type="GO" id="GO:0034765">
    <property type="term" value="P:regulation of monoatomic ion transmembrane transport"/>
    <property type="evidence" value="ECO:0007669"/>
    <property type="project" value="TreeGrafter"/>
</dbReference>